<evidence type="ECO:0000313" key="2">
    <source>
        <dbReference type="Proteomes" id="UP000277580"/>
    </source>
</evidence>
<organism evidence="1 2">
    <name type="scientific">Morchella conica CCBAS932</name>
    <dbReference type="NCBI Taxonomy" id="1392247"/>
    <lineage>
        <taxon>Eukaryota</taxon>
        <taxon>Fungi</taxon>
        <taxon>Dikarya</taxon>
        <taxon>Ascomycota</taxon>
        <taxon>Pezizomycotina</taxon>
        <taxon>Pezizomycetes</taxon>
        <taxon>Pezizales</taxon>
        <taxon>Morchellaceae</taxon>
        <taxon>Morchella</taxon>
    </lineage>
</organism>
<dbReference type="AlphaFoldDB" id="A0A3N4KB79"/>
<proteinExistence type="predicted"/>
<sequence>MRIPWGEWEDGGTNEYYRISTYNHIHLFTHLWGGITASNQLENSVHPQGRNSLNYHNLEVMVSSFQVQAGLKCGLLHQNAIQNVVMTFRPAMCKCQPTEDHDRKRRICPSNRLRAENKQSYFLVLSPQGNPGYQGFGTFHYIAAFQKAWQA</sequence>
<gene>
    <name evidence="1" type="ORF">P167DRAFT_392433</name>
</gene>
<dbReference type="EMBL" id="ML119176">
    <property type="protein sequence ID" value="RPB07723.1"/>
    <property type="molecule type" value="Genomic_DNA"/>
</dbReference>
<accession>A0A3N4KB79</accession>
<dbReference type="Proteomes" id="UP000277580">
    <property type="component" value="Unassembled WGS sequence"/>
</dbReference>
<reference evidence="1 2" key="1">
    <citation type="journal article" date="2018" name="Nat. Ecol. Evol.">
        <title>Pezizomycetes genomes reveal the molecular basis of ectomycorrhizal truffle lifestyle.</title>
        <authorList>
            <person name="Murat C."/>
            <person name="Payen T."/>
            <person name="Noel B."/>
            <person name="Kuo A."/>
            <person name="Morin E."/>
            <person name="Chen J."/>
            <person name="Kohler A."/>
            <person name="Krizsan K."/>
            <person name="Balestrini R."/>
            <person name="Da Silva C."/>
            <person name="Montanini B."/>
            <person name="Hainaut M."/>
            <person name="Levati E."/>
            <person name="Barry K.W."/>
            <person name="Belfiori B."/>
            <person name="Cichocki N."/>
            <person name="Clum A."/>
            <person name="Dockter R.B."/>
            <person name="Fauchery L."/>
            <person name="Guy J."/>
            <person name="Iotti M."/>
            <person name="Le Tacon F."/>
            <person name="Lindquist E.A."/>
            <person name="Lipzen A."/>
            <person name="Malagnac F."/>
            <person name="Mello A."/>
            <person name="Molinier V."/>
            <person name="Miyauchi S."/>
            <person name="Poulain J."/>
            <person name="Riccioni C."/>
            <person name="Rubini A."/>
            <person name="Sitrit Y."/>
            <person name="Splivallo R."/>
            <person name="Traeger S."/>
            <person name="Wang M."/>
            <person name="Zifcakova L."/>
            <person name="Wipf D."/>
            <person name="Zambonelli A."/>
            <person name="Paolocci F."/>
            <person name="Nowrousian M."/>
            <person name="Ottonello S."/>
            <person name="Baldrian P."/>
            <person name="Spatafora J.W."/>
            <person name="Henrissat B."/>
            <person name="Nagy L.G."/>
            <person name="Aury J.M."/>
            <person name="Wincker P."/>
            <person name="Grigoriev I.V."/>
            <person name="Bonfante P."/>
            <person name="Martin F.M."/>
        </authorList>
    </citation>
    <scope>NUCLEOTIDE SEQUENCE [LARGE SCALE GENOMIC DNA]</scope>
    <source>
        <strain evidence="1 2">CCBAS932</strain>
    </source>
</reference>
<protein>
    <submittedName>
        <fullName evidence="1">Uncharacterized protein</fullName>
    </submittedName>
</protein>
<dbReference type="InParanoid" id="A0A3N4KB79"/>
<keyword evidence="2" id="KW-1185">Reference proteome</keyword>
<name>A0A3N4KB79_9PEZI</name>
<evidence type="ECO:0000313" key="1">
    <source>
        <dbReference type="EMBL" id="RPB07723.1"/>
    </source>
</evidence>